<sequence length="141" mass="15505">MMTNEERITRLLAARLAGEASDADLRELENLLAQDPSQQSRAQLIQRYCSDTPIHASADTEQALTRLLDRIRSNESHSSPNFNTPKTQTATVFLIPHSTQSTATVQLIPHPTNSTVTANQIPHPTPPKTQTATAYLSPHPT</sequence>
<feature type="region of interest" description="Disordered" evidence="1">
    <location>
        <begin position="117"/>
        <end position="141"/>
    </location>
</feature>
<name>A0ABZ2YZG5_9BACT</name>
<organism evidence="2 3">
    <name type="scientific">Chitinophaga caseinilytica</name>
    <dbReference type="NCBI Taxonomy" id="2267521"/>
    <lineage>
        <taxon>Bacteria</taxon>
        <taxon>Pseudomonadati</taxon>
        <taxon>Bacteroidota</taxon>
        <taxon>Chitinophagia</taxon>
        <taxon>Chitinophagales</taxon>
        <taxon>Chitinophagaceae</taxon>
        <taxon>Chitinophaga</taxon>
    </lineage>
</organism>
<feature type="compositionally biased region" description="Polar residues" evidence="1">
    <location>
        <begin position="117"/>
        <end position="134"/>
    </location>
</feature>
<evidence type="ECO:0000313" key="3">
    <source>
        <dbReference type="Proteomes" id="UP001449657"/>
    </source>
</evidence>
<protein>
    <recommendedName>
        <fullName evidence="4">Anti sigma-E protein RseA N-terminal domain-containing protein</fullName>
    </recommendedName>
</protein>
<proteinExistence type="predicted"/>
<accession>A0ABZ2YZG5</accession>
<gene>
    <name evidence="2" type="ORF">WJU22_19495</name>
</gene>
<evidence type="ECO:0000313" key="2">
    <source>
        <dbReference type="EMBL" id="WZN45085.1"/>
    </source>
</evidence>
<dbReference type="Proteomes" id="UP001449657">
    <property type="component" value="Chromosome"/>
</dbReference>
<evidence type="ECO:0008006" key="4">
    <source>
        <dbReference type="Google" id="ProtNLM"/>
    </source>
</evidence>
<evidence type="ECO:0000256" key="1">
    <source>
        <dbReference type="SAM" id="MobiDB-lite"/>
    </source>
</evidence>
<dbReference type="RefSeq" id="WP_341839840.1">
    <property type="nucleotide sequence ID" value="NZ_CP149792.1"/>
</dbReference>
<reference evidence="2 3" key="1">
    <citation type="submission" date="2024-03" db="EMBL/GenBank/DDBJ databases">
        <title>Chitinophaga caseinilytica sp. nov., a casein hydrolysing bacterium isolated from forest soil.</title>
        <authorList>
            <person name="Lee D.S."/>
            <person name="Han D.M."/>
            <person name="Baek J.H."/>
            <person name="Choi D.G."/>
            <person name="Jeon J.H."/>
            <person name="Jeon C.O."/>
        </authorList>
    </citation>
    <scope>NUCLEOTIDE SEQUENCE [LARGE SCALE GENOMIC DNA]</scope>
    <source>
        <strain evidence="2 3">KACC 19118</strain>
    </source>
</reference>
<dbReference type="EMBL" id="CP150096">
    <property type="protein sequence ID" value="WZN45085.1"/>
    <property type="molecule type" value="Genomic_DNA"/>
</dbReference>
<keyword evidence="3" id="KW-1185">Reference proteome</keyword>